<dbReference type="Pfam" id="PF00550">
    <property type="entry name" value="PP-binding"/>
    <property type="match status" value="3"/>
</dbReference>
<dbReference type="Gene3D" id="3.30.300.30">
    <property type="match status" value="3"/>
</dbReference>
<evidence type="ECO:0000256" key="4">
    <source>
        <dbReference type="ARBA" id="ARBA00022553"/>
    </source>
</evidence>
<dbReference type="InterPro" id="IPR045851">
    <property type="entry name" value="AMP-bd_C_sf"/>
</dbReference>
<comment type="cofactor">
    <cofactor evidence="1">
        <name>pantetheine 4'-phosphate</name>
        <dbReference type="ChEBI" id="CHEBI:47942"/>
    </cofactor>
</comment>
<dbReference type="InterPro" id="IPR009081">
    <property type="entry name" value="PP-bd_ACP"/>
</dbReference>
<dbReference type="GO" id="GO:0043041">
    <property type="term" value="P:amino acid activation for nonribosomal peptide biosynthetic process"/>
    <property type="evidence" value="ECO:0007669"/>
    <property type="project" value="TreeGrafter"/>
</dbReference>
<proteinExistence type="inferred from homology"/>
<dbReference type="SMART" id="SM00823">
    <property type="entry name" value="PKS_PP"/>
    <property type="match status" value="3"/>
</dbReference>
<dbReference type="InterPro" id="IPR020806">
    <property type="entry name" value="PKS_PP-bd"/>
</dbReference>
<evidence type="ECO:0000313" key="7">
    <source>
        <dbReference type="EMBL" id="MBA9056950.1"/>
    </source>
</evidence>
<dbReference type="FunFam" id="3.40.50.12780:FF:000012">
    <property type="entry name" value="Non-ribosomal peptide synthetase"/>
    <property type="match status" value="1"/>
</dbReference>
<dbReference type="PANTHER" id="PTHR45527:SF1">
    <property type="entry name" value="FATTY ACID SYNTHASE"/>
    <property type="match status" value="1"/>
</dbReference>
<dbReference type="Proteomes" id="UP000577386">
    <property type="component" value="Unassembled WGS sequence"/>
</dbReference>
<dbReference type="GO" id="GO:0005829">
    <property type="term" value="C:cytosol"/>
    <property type="evidence" value="ECO:0007669"/>
    <property type="project" value="TreeGrafter"/>
</dbReference>
<dbReference type="GO" id="GO:0044550">
    <property type="term" value="P:secondary metabolite biosynthetic process"/>
    <property type="evidence" value="ECO:0007669"/>
    <property type="project" value="UniProtKB-ARBA"/>
</dbReference>
<feature type="region of interest" description="Disordered" evidence="5">
    <location>
        <begin position="2652"/>
        <end position="2673"/>
    </location>
</feature>
<dbReference type="FunFam" id="3.30.300.30:FF:000010">
    <property type="entry name" value="Enterobactin synthetase component F"/>
    <property type="match status" value="3"/>
</dbReference>
<evidence type="ECO:0000259" key="6">
    <source>
        <dbReference type="PROSITE" id="PS50075"/>
    </source>
</evidence>
<feature type="compositionally biased region" description="Low complexity" evidence="5">
    <location>
        <begin position="2273"/>
        <end position="2291"/>
    </location>
</feature>
<accession>A0A7W3NUF1</accession>
<gene>
    <name evidence="7" type="ORF">HDA42_006128</name>
</gene>
<dbReference type="EMBL" id="JACJIJ010000002">
    <property type="protein sequence ID" value="MBA9056950.1"/>
    <property type="molecule type" value="Genomic_DNA"/>
</dbReference>
<dbReference type="FunFam" id="3.40.50.980:FF:000001">
    <property type="entry name" value="Non-ribosomal peptide synthetase"/>
    <property type="match status" value="2"/>
</dbReference>
<dbReference type="PROSITE" id="PS00012">
    <property type="entry name" value="PHOSPHOPANTETHEINE"/>
    <property type="match status" value="3"/>
</dbReference>
<dbReference type="Pfam" id="PF13193">
    <property type="entry name" value="AMP-binding_C"/>
    <property type="match status" value="3"/>
</dbReference>
<feature type="domain" description="Carrier" evidence="6">
    <location>
        <begin position="532"/>
        <end position="607"/>
    </location>
</feature>
<comment type="similarity">
    <text evidence="2">Belongs to the ATP-dependent AMP-binding enzyme family.</text>
</comment>
<comment type="caution">
    <text evidence="7">The sequence shown here is derived from an EMBL/GenBank/DDBJ whole genome shotgun (WGS) entry which is preliminary data.</text>
</comment>
<dbReference type="Gene3D" id="3.30.559.30">
    <property type="entry name" value="Nonribosomal peptide synthetase, condensation domain"/>
    <property type="match status" value="2"/>
</dbReference>
<dbReference type="PROSITE" id="PS00455">
    <property type="entry name" value="AMP_BINDING"/>
    <property type="match status" value="2"/>
</dbReference>
<dbReference type="InterPro" id="IPR006162">
    <property type="entry name" value="Ppantetheine_attach_site"/>
</dbReference>
<dbReference type="Gene3D" id="3.30.559.10">
    <property type="entry name" value="Chloramphenicol acetyltransferase-like domain"/>
    <property type="match status" value="2"/>
</dbReference>
<dbReference type="NCBIfam" id="NF003417">
    <property type="entry name" value="PRK04813.1"/>
    <property type="match status" value="3"/>
</dbReference>
<name>A0A7W3NUF1_STRMR</name>
<dbReference type="GO" id="GO:0003824">
    <property type="term" value="F:catalytic activity"/>
    <property type="evidence" value="ECO:0007669"/>
    <property type="project" value="InterPro"/>
</dbReference>
<dbReference type="GO" id="GO:0072330">
    <property type="term" value="P:monocarboxylic acid biosynthetic process"/>
    <property type="evidence" value="ECO:0007669"/>
    <property type="project" value="UniProtKB-ARBA"/>
</dbReference>
<evidence type="ECO:0000256" key="3">
    <source>
        <dbReference type="ARBA" id="ARBA00022450"/>
    </source>
</evidence>
<dbReference type="FunFam" id="1.10.1200.10:FF:000016">
    <property type="entry name" value="Non-ribosomal peptide synthase"/>
    <property type="match status" value="2"/>
</dbReference>
<dbReference type="GeneID" id="93977407"/>
<feature type="region of interest" description="Disordered" evidence="5">
    <location>
        <begin position="1662"/>
        <end position="1683"/>
    </location>
</feature>
<keyword evidence="8" id="KW-1185">Reference proteome</keyword>
<dbReference type="SUPFAM" id="SSF47336">
    <property type="entry name" value="ACP-like"/>
    <property type="match status" value="3"/>
</dbReference>
<evidence type="ECO:0000313" key="8">
    <source>
        <dbReference type="Proteomes" id="UP000577386"/>
    </source>
</evidence>
<dbReference type="InterPro" id="IPR020845">
    <property type="entry name" value="AMP-binding_CS"/>
</dbReference>
<keyword evidence="4" id="KW-0597">Phosphoprotein</keyword>
<feature type="domain" description="Carrier" evidence="6">
    <location>
        <begin position="1590"/>
        <end position="1665"/>
    </location>
</feature>
<protein>
    <submittedName>
        <fullName evidence="7">Amino acid adenylation domain-containing protein</fullName>
    </submittedName>
</protein>
<dbReference type="Gene3D" id="1.10.1200.10">
    <property type="entry name" value="ACP-like"/>
    <property type="match status" value="2"/>
</dbReference>
<dbReference type="SUPFAM" id="SSF52777">
    <property type="entry name" value="CoA-dependent acyltransferases"/>
    <property type="match status" value="4"/>
</dbReference>
<dbReference type="FunFam" id="2.30.38.10:FF:000001">
    <property type="entry name" value="Non-ribosomal peptide synthetase PvdI"/>
    <property type="match status" value="2"/>
</dbReference>
<dbReference type="InterPro" id="IPR010071">
    <property type="entry name" value="AA_adenyl_dom"/>
</dbReference>
<evidence type="ECO:0000256" key="5">
    <source>
        <dbReference type="SAM" id="MobiDB-lite"/>
    </source>
</evidence>
<dbReference type="Pfam" id="PF00668">
    <property type="entry name" value="Condensation"/>
    <property type="match status" value="2"/>
</dbReference>
<dbReference type="GO" id="GO:0008610">
    <property type="term" value="P:lipid biosynthetic process"/>
    <property type="evidence" value="ECO:0007669"/>
    <property type="project" value="UniProtKB-ARBA"/>
</dbReference>
<dbReference type="CDD" id="cd12117">
    <property type="entry name" value="A_NRPS_Srf_like"/>
    <property type="match status" value="3"/>
</dbReference>
<dbReference type="NCBIfam" id="TIGR01733">
    <property type="entry name" value="AA-adenyl-dom"/>
    <property type="match status" value="3"/>
</dbReference>
<evidence type="ECO:0000256" key="1">
    <source>
        <dbReference type="ARBA" id="ARBA00001957"/>
    </source>
</evidence>
<dbReference type="InterPro" id="IPR023213">
    <property type="entry name" value="CAT-like_dom_sf"/>
</dbReference>
<evidence type="ECO:0000256" key="2">
    <source>
        <dbReference type="ARBA" id="ARBA00006432"/>
    </source>
</evidence>
<dbReference type="InterPro" id="IPR036736">
    <property type="entry name" value="ACP-like_sf"/>
</dbReference>
<feature type="domain" description="Carrier" evidence="6">
    <location>
        <begin position="2671"/>
        <end position="2746"/>
    </location>
</feature>
<dbReference type="Gene3D" id="3.40.50.1820">
    <property type="entry name" value="alpha/beta hydrolase"/>
    <property type="match status" value="1"/>
</dbReference>
<dbReference type="InterPro" id="IPR025110">
    <property type="entry name" value="AMP-bd_C"/>
</dbReference>
<dbReference type="FunFam" id="1.10.1200.10:FF:000005">
    <property type="entry name" value="Nonribosomal peptide synthetase 1"/>
    <property type="match status" value="1"/>
</dbReference>
<sequence>MPQQQAGQAHSVDIDEYNSTAVALPELPLHELFTAQAGRTPDAVALLCGEVELTYRQLDVSSDAFAHRLVAAGVGVGDRVGLFLDRSVAYVVAMLGVLKAGGAYVPLDARQPVERLGWMLRDTGAVLLVTDRREGGTEFAGDLPVVRVGAEIAAAEGESAPSGLSVAPDQAAYVMYTSGSSGTPKGVVNTHRNVVELALDPWWSGSGARHRRVLAYSPLAFDSSTYELWVPLLSGGLAVILPAAKIDLGEIADAITRFEVTAAYFTTALFDAMAQEAVDSLGHLEEIWTGGDVLPRTALEKVLAHCPGTTVVHAYGPTESTVFCSYQVFATDTRVVERLHLGVPMANTAMYVLDERLCPTRPGATGELYVAGSHLAAGYLGRPALTAERFTANPYGPPGSRMYRAGDLARWNQHGEIEFLGRADQQVKLRGFRIELGEIETVLSRVPEVGQAAVVVREDRPGDKRLVAYVVPGAGCEIDPEALRRYVEGALAEYMVPSAFVQLDALPLTANGKLDRRALPEPVLAGGAGGRAARTPAEEVLCTLFAEALGLPSVSVDDDFFRLGGHSLLATRLVCRIRALLGTQLSLTDFFRHPTAALLAGHLAGAVAEDRPALVAAERGATVPLSPAQQRLWFLDQLEGPSATYNIPLAVRVRGALDREALRGALSDVVARHEVLRTRYPAQDGTPYQSVLPVESIDLTLPVVPVTEDALQDTLGELAGSLAFDLARDLPVRGTLLELAPDDHVLLLVVHHIASDGWSNTPLMRDLGTAYEARLDGVAPGWEPLPVQYADYTLWQRDVLGSADDPGSVIASQLAYWKGALAELPDTVSLPADRPRPVVASYRGATHTVSCPAETHRALTALARETGTTFFMVAQAAVAALLTRSGAGTDIAIGSLVAGRGDEALDDLVGFFVNTLVLRTDTGGDPSFRELLRRARETDLAAWAHQDVPFDRLVEAVNPERSASRHPLFQVMLTVADAVDPAPTLPGADTSVSQLPLDAAKFDFTVNFHEHHTQDGGPAGLDIIIEYATDLYDAGTMRAAAARLVRLLGAAVTEPETPIGRIDLLGEAERAELLVAYNETATELPTASLPDLFTAQAARTPDAVALVCGEVELTYRQLDVSSDAFARRLVAAGVGVGDRVGLFLDRSVAYVVAMLGVLKAGGAYVPLDARQPVERLGWMLRDTGAVLLVTDRCEGGTEFAGELPVVRVDAEIASTEGELAPLGLSLSPDQAAYVMYTSGSSGTPKGVVNTHRNVVELALDPWWASGRHRRVLAYSPLAFDSSTYELWVPLLSGGLAVVLPAAKIDLGEIGEAIARHGVTAAYFTTALFDAMAQEAVDSLGRLEEIWTGGDVLSATALRTVLDRCPDTTVVHAYGPTEATVFCSYQAFTTDTRTVERLHLGGPMANTGMYILDDRFRPAPPGVTGELYVAGSHLATGYLGRPALTAERFTANPYGPPGSRMYRTGDLARWNQHGEIEFVGRADQQVKLRGFRIELGEIETVLSRVPEVGQAAVVVREDRPGDKRLVAYVVPSTGSEIDPEALRRYAGGVLPEYMVPSAFVQLDALPLTANGKLDRRALPKPALRGSAGGQAARTPAEEVLCTLFAEALGLPSVSVDDDFFRLGGHSLLATRLVARVREIFGVQVLVRDLFRHPTTAALAAHIADGQDGQGDTTRPALTAGSRPARLPLSPSQQRLWFLDQMEGPSATYNIPLAIRLTGGLDRDALRGAVSDVVARHEALRTLFPAENGEPYQRIVPAGRTEVPFAVLAADEDTLAARIGDEAGRPFILDSELPVRAVLFELAPNEHVLLLVMHHIASDGWSNTPLMRDLGIAYGARIEGGAPGWEPLPVQYADYTLWQQEVLGDADDPGNVFSSQLGFWKGALAGLPDEVSLPADRPRPATASYRGATHTVSCPAETHRALTALARETGTTFFMVAQAAVAALLTRSGAGTDIAIGAPVAGRADQALDDLVGFFVNTLVLRTDTGGDPTFRELLRRTRETDLAAWAHQDVPFDRLVEALNPERSTSRHPLAQVMLSVTDAVVPVPELPGVTAESEFTPLEIAKFDLTFTFREHRTPGGEPAGFDLSVEYATDLYDADTARATAARLTRLLGAAADAPDLPAGELDMLGDEERRRLLVTWNGAVIPCAGTSLPEAFAAQVAREPDAPAVVMGERTLTYAELDERTDRLARRLIGEGIRAGDPVVLFLERSLEAVVALLAVVKAGAVYVPLDVRYPADRIALIIRDSKATVFLTDRDLTGLGLPEHARTIPVTGVADHPAGHPAGHPADHPAGPQETAGGADPLPPVHPDQPAYAMFTSGSTGVPKGVAVTHRNITELAADERFPLASRARVLLHSPMAFDASTFEFWMPLLTGGTLVVAPPGLLDTTALSRALSEGRITGLILSSGLFQMLAEDDPAALAGVRTVLTGGDVMSVEAVRRIHQHCPETTVLNGYGPTETTVLVAAHTVRAPYDLPGAVPIGTPLDNTRMYVLDSRMRLVPPMTPGELYLAGSGLAAGYPNRSALTAERFTADPYGPPGSRMYRTGDLARWNQRGEIEFLGRADQQVKLRGFRIEPGEIETVLCRHPSVAQAAVVLGEIRAGDKCLIAYVTPFEGGRVDIAELRARVAATLPDYMVPSAFVQLDALPLTANGKLDRRALPAPEPADTGAAAQGRAPRTPNEEMLCGLFAELLGRPSVSIDDNFFHLGGHSLLATRLVRRINSVMGVDLPIGALFNNPMVATLVEQLDRIGSARPKLRPMRRMGASK</sequence>
<dbReference type="CDD" id="cd19540">
    <property type="entry name" value="LCL_NRPS-like"/>
    <property type="match status" value="2"/>
</dbReference>
<dbReference type="Gene3D" id="2.30.38.10">
    <property type="entry name" value="Luciferase, Domain 3"/>
    <property type="match status" value="3"/>
</dbReference>
<dbReference type="InterPro" id="IPR029058">
    <property type="entry name" value="AB_hydrolase_fold"/>
</dbReference>
<dbReference type="PANTHER" id="PTHR45527">
    <property type="entry name" value="NONRIBOSOMAL PEPTIDE SYNTHETASE"/>
    <property type="match status" value="1"/>
</dbReference>
<dbReference type="Pfam" id="PF00501">
    <property type="entry name" value="AMP-binding"/>
    <property type="match status" value="3"/>
</dbReference>
<keyword evidence="3" id="KW-0596">Phosphopantetheine</keyword>
<dbReference type="InterPro" id="IPR000873">
    <property type="entry name" value="AMP-dep_synth/lig_dom"/>
</dbReference>
<dbReference type="Gene3D" id="3.40.50.980">
    <property type="match status" value="6"/>
</dbReference>
<dbReference type="SUPFAM" id="SSF56801">
    <property type="entry name" value="Acetyl-CoA synthetase-like"/>
    <property type="match status" value="3"/>
</dbReference>
<dbReference type="RefSeq" id="WP_182777125.1">
    <property type="nucleotide sequence ID" value="NZ_CP046623.1"/>
</dbReference>
<dbReference type="GO" id="GO:0017000">
    <property type="term" value="P:antibiotic biosynthetic process"/>
    <property type="evidence" value="ECO:0007669"/>
    <property type="project" value="UniProtKB-ARBA"/>
</dbReference>
<dbReference type="InterPro" id="IPR001242">
    <property type="entry name" value="Condensation_dom"/>
</dbReference>
<dbReference type="PROSITE" id="PS50075">
    <property type="entry name" value="CARRIER"/>
    <property type="match status" value="3"/>
</dbReference>
<feature type="region of interest" description="Disordered" evidence="5">
    <location>
        <begin position="2273"/>
        <end position="2313"/>
    </location>
</feature>
<reference evidence="7 8" key="1">
    <citation type="submission" date="2020-08" db="EMBL/GenBank/DDBJ databases">
        <title>Sequencing the genomes of 1000 actinobacteria strains.</title>
        <authorList>
            <person name="Klenk H.-P."/>
        </authorList>
    </citation>
    <scope>NUCLEOTIDE SEQUENCE [LARGE SCALE GENOMIC DNA]</scope>
    <source>
        <strain evidence="7 8">DSM 41827</strain>
    </source>
</reference>
<dbReference type="GO" id="GO:0031177">
    <property type="term" value="F:phosphopantetheine binding"/>
    <property type="evidence" value="ECO:0007669"/>
    <property type="project" value="InterPro"/>
</dbReference>
<organism evidence="7 8">
    <name type="scientific">Streptomyces murinus</name>
    <dbReference type="NCBI Taxonomy" id="33900"/>
    <lineage>
        <taxon>Bacteria</taxon>
        <taxon>Bacillati</taxon>
        <taxon>Actinomycetota</taxon>
        <taxon>Actinomycetes</taxon>
        <taxon>Kitasatosporales</taxon>
        <taxon>Streptomycetaceae</taxon>
        <taxon>Streptomyces</taxon>
    </lineage>
</organism>